<reference evidence="1" key="1">
    <citation type="submission" date="2023-03" db="EMBL/GenBank/DDBJ databases">
        <title>Massive genome expansion in bonnet fungi (Mycena s.s.) driven by repeated elements and novel gene families across ecological guilds.</title>
        <authorList>
            <consortium name="Lawrence Berkeley National Laboratory"/>
            <person name="Harder C.B."/>
            <person name="Miyauchi S."/>
            <person name="Viragh M."/>
            <person name="Kuo A."/>
            <person name="Thoen E."/>
            <person name="Andreopoulos B."/>
            <person name="Lu D."/>
            <person name="Skrede I."/>
            <person name="Drula E."/>
            <person name="Henrissat B."/>
            <person name="Morin E."/>
            <person name="Kohler A."/>
            <person name="Barry K."/>
            <person name="LaButti K."/>
            <person name="Morin E."/>
            <person name="Salamov A."/>
            <person name="Lipzen A."/>
            <person name="Mereny Z."/>
            <person name="Hegedus B."/>
            <person name="Baldrian P."/>
            <person name="Stursova M."/>
            <person name="Weitz H."/>
            <person name="Taylor A."/>
            <person name="Grigoriev I.V."/>
            <person name="Nagy L.G."/>
            <person name="Martin F."/>
            <person name="Kauserud H."/>
        </authorList>
    </citation>
    <scope>NUCLEOTIDE SEQUENCE</scope>
    <source>
        <strain evidence="1">CBHHK188m</strain>
    </source>
</reference>
<protein>
    <submittedName>
        <fullName evidence="1">Uncharacterized protein</fullName>
    </submittedName>
</protein>
<comment type="caution">
    <text evidence="1">The sequence shown here is derived from an EMBL/GenBank/DDBJ whole genome shotgun (WGS) entry which is preliminary data.</text>
</comment>
<organism evidence="1 2">
    <name type="scientific">Mycena maculata</name>
    <dbReference type="NCBI Taxonomy" id="230809"/>
    <lineage>
        <taxon>Eukaryota</taxon>
        <taxon>Fungi</taxon>
        <taxon>Dikarya</taxon>
        <taxon>Basidiomycota</taxon>
        <taxon>Agaricomycotina</taxon>
        <taxon>Agaricomycetes</taxon>
        <taxon>Agaricomycetidae</taxon>
        <taxon>Agaricales</taxon>
        <taxon>Marasmiineae</taxon>
        <taxon>Mycenaceae</taxon>
        <taxon>Mycena</taxon>
    </lineage>
</organism>
<keyword evidence="2" id="KW-1185">Reference proteome</keyword>
<sequence length="149" mass="16546">MDSCGRVGIVYSGRRCILCNGVSVTCTVSVFSFFLYLGVGEAAAIALATECNWFHCSSPGVEHTLHRAWTILVGTGPVLGDCTVRCLARNCSLTPEQEKDLNWMQRCQKGGLEKGLSQGKQKDRTQRRLRRRGKRLPLPLLWSCCVPEE</sequence>
<dbReference type="AlphaFoldDB" id="A0AAD7NU09"/>
<dbReference type="EMBL" id="JARJLG010000015">
    <property type="protein sequence ID" value="KAJ7774592.1"/>
    <property type="molecule type" value="Genomic_DNA"/>
</dbReference>
<name>A0AAD7NU09_9AGAR</name>
<dbReference type="Proteomes" id="UP001215280">
    <property type="component" value="Unassembled WGS sequence"/>
</dbReference>
<proteinExistence type="predicted"/>
<evidence type="ECO:0000313" key="2">
    <source>
        <dbReference type="Proteomes" id="UP001215280"/>
    </source>
</evidence>
<accession>A0AAD7NU09</accession>
<evidence type="ECO:0000313" key="1">
    <source>
        <dbReference type="EMBL" id="KAJ7774592.1"/>
    </source>
</evidence>
<gene>
    <name evidence="1" type="ORF">DFH07DRAFT_104472</name>
</gene>